<dbReference type="InterPro" id="IPR037094">
    <property type="entry name" value="Glyco_hydro_38_cen_sf"/>
</dbReference>
<gene>
    <name evidence="6" type="ORF">KDL01_25170</name>
</gene>
<dbReference type="SUPFAM" id="SSF88688">
    <property type="entry name" value="Families 57/38 glycoside transferase middle domain"/>
    <property type="match status" value="1"/>
</dbReference>
<organism evidence="6 7">
    <name type="scientific">Actinospica durhamensis</name>
    <dbReference type="NCBI Taxonomy" id="1508375"/>
    <lineage>
        <taxon>Bacteria</taxon>
        <taxon>Bacillati</taxon>
        <taxon>Actinomycetota</taxon>
        <taxon>Actinomycetes</taxon>
        <taxon>Catenulisporales</taxon>
        <taxon>Actinospicaceae</taxon>
        <taxon>Actinospica</taxon>
    </lineage>
</organism>
<dbReference type="InterPro" id="IPR000602">
    <property type="entry name" value="Glyco_hydro_38_N"/>
</dbReference>
<dbReference type="EMBL" id="JAGSOG010000150">
    <property type="protein sequence ID" value="MBR7836595.1"/>
    <property type="molecule type" value="Genomic_DNA"/>
</dbReference>
<dbReference type="FunFam" id="1.20.1270.50:FF:000004">
    <property type="entry name" value="alpha-mannosidase 2C1 isoform X1"/>
    <property type="match status" value="1"/>
</dbReference>
<evidence type="ECO:0000313" key="6">
    <source>
        <dbReference type="EMBL" id="MBR7836595.1"/>
    </source>
</evidence>
<dbReference type="Gene3D" id="2.70.98.30">
    <property type="entry name" value="Golgi alpha-mannosidase II, domain 4"/>
    <property type="match status" value="1"/>
</dbReference>
<dbReference type="GO" id="GO:0006013">
    <property type="term" value="P:mannose metabolic process"/>
    <property type="evidence" value="ECO:0007669"/>
    <property type="project" value="InterPro"/>
</dbReference>
<evidence type="ECO:0000256" key="3">
    <source>
        <dbReference type="ARBA" id="ARBA00022801"/>
    </source>
</evidence>
<dbReference type="Pfam" id="PF22907">
    <property type="entry name" value="Ams1-like_1st"/>
    <property type="match status" value="1"/>
</dbReference>
<name>A0A941IPJ1_9ACTN</name>
<sequence>MHDDRKLVEDRISRYLDRHLRPALYTAHAALSLKARHVPGEPVPVAEALRAPEAEYLPFTLGQTWGGPWSTTWFRVTGPIPAEWAGERIEAVFDLGFDPTRGPGGQAEGLVHSLEGWAVHGLHPMNRAVLITPELRAVDGTVDFLLEAAANPAIESAHARDMHFGDRETAGEEPLYRLVAAELAVRDEEIWQLIHDVEVLDQLMRALDQGSSRRHEIMRALERAADATDLKDIPGTAAGARVELAGMLSRPAYASAHRVSAVGHAHIDSAWLWPQRETMRKCVRTFSNVLSLTEEYPELVFACSSAQQYAWVKQQRPELFERMRKAVGEGSFVPVGGMWVEADGNLPGGEALARQLVYGRRFFAREFGIEQDGVWLPDSFGYTAAYPQLARLAGAEWFLSQKLHWSETNAMPHHTFQWEGIDGTRILTHFPPIDSYNAELTGSQLAHAEHNFRDKGVAGASLAPFGHGDGGGGPTREMLERARRLRDLEGSPRVDVENPSAFFRQAAAEMAALPKAPVWRGELYLEYHRGVYTSQARTKRGNRRAESLLREAELWAATAAVRAGAPYPHEELDELWQQVLLHQFHDILPGTSIAWVHREAEQVYGEIHGRLEALIADAAAALAPTSADADADASGPALLNAAAHDRREVVVLAEAPAPADSVGAAPTAQGLSDGRFAALAEAPALGGGALVQVSADLAPVTVTALAQGGYLLANGVLEARLDEDGVLRSVRDLASGRDAIAPGGTGNLLQLHPDEPNLWPAWNLERHYRNTVRDLTADHGARATVTVTDQGPLLAVIRVERSFGASKLIQDLRLAAGARRLEIGTDIDWRERAAVLKSAWQFDVHAEHTSAEIQFGHLNRPTHENTSWDAARFEAWAHRWVHVGEHGWGAALITDSTYGYDATRQTRPEGGTTTTVRLTLLRAPNSPDPKADLGRHRFGYAVVPGADTRDALAEAHALNLPLRPAPAGAAPLPLVRVDNPNVVVESVKLADDRSGDVVVRLYEARGGRANARLTTGFEPTVTQVTDLLERPTGRLEAVGGARELTLRPFQILTLRLGRNAGVDG</sequence>
<comment type="similarity">
    <text evidence="1">Belongs to the glycosyl hydrolase 38 family.</text>
</comment>
<dbReference type="GO" id="GO:0004559">
    <property type="term" value="F:alpha-mannosidase activity"/>
    <property type="evidence" value="ECO:0007669"/>
    <property type="project" value="InterPro"/>
</dbReference>
<dbReference type="Gene3D" id="2.60.40.2220">
    <property type="match status" value="1"/>
</dbReference>
<keyword evidence="2" id="KW-0479">Metal-binding</keyword>
<dbReference type="Pfam" id="PF07748">
    <property type="entry name" value="Glyco_hydro_38C"/>
    <property type="match status" value="1"/>
</dbReference>
<dbReference type="SUPFAM" id="SSF74650">
    <property type="entry name" value="Galactose mutarotase-like"/>
    <property type="match status" value="1"/>
</dbReference>
<dbReference type="InterPro" id="IPR015341">
    <property type="entry name" value="Glyco_hydro_38_cen"/>
</dbReference>
<dbReference type="InterPro" id="IPR028995">
    <property type="entry name" value="Glyco_hydro_57/38_cen_sf"/>
</dbReference>
<dbReference type="SMART" id="SM00872">
    <property type="entry name" value="Alpha-mann_mid"/>
    <property type="match status" value="1"/>
</dbReference>
<evidence type="ECO:0000256" key="2">
    <source>
        <dbReference type="ARBA" id="ARBA00022723"/>
    </source>
</evidence>
<dbReference type="CDD" id="cd10789">
    <property type="entry name" value="GH38N_AMII_ER_cytosolic"/>
    <property type="match status" value="1"/>
</dbReference>
<evidence type="ECO:0000256" key="4">
    <source>
        <dbReference type="ARBA" id="ARBA00023295"/>
    </source>
</evidence>
<dbReference type="GO" id="GO:0030246">
    <property type="term" value="F:carbohydrate binding"/>
    <property type="evidence" value="ECO:0007669"/>
    <property type="project" value="InterPro"/>
</dbReference>
<dbReference type="RefSeq" id="WP_212531067.1">
    <property type="nucleotide sequence ID" value="NZ_JAGSOG010000150.1"/>
</dbReference>
<protein>
    <submittedName>
        <fullName evidence="6">Alpha-mannosidase</fullName>
    </submittedName>
</protein>
<feature type="domain" description="Glycoside hydrolase family 38 central" evidence="5">
    <location>
        <begin position="526"/>
        <end position="604"/>
    </location>
</feature>
<keyword evidence="3" id="KW-0378">Hydrolase</keyword>
<dbReference type="GO" id="GO:0009313">
    <property type="term" value="P:oligosaccharide catabolic process"/>
    <property type="evidence" value="ECO:0007669"/>
    <property type="project" value="TreeGrafter"/>
</dbReference>
<dbReference type="FunFam" id="3.20.110.10:FF:000002">
    <property type="entry name" value="alpha-mannosidase 2C1 isoform X1"/>
    <property type="match status" value="1"/>
</dbReference>
<evidence type="ECO:0000256" key="1">
    <source>
        <dbReference type="ARBA" id="ARBA00009792"/>
    </source>
</evidence>
<dbReference type="Gene3D" id="1.20.1270.50">
    <property type="entry name" value="Glycoside hydrolase family 38, central domain"/>
    <property type="match status" value="1"/>
</dbReference>
<comment type="caution">
    <text evidence="6">The sequence shown here is derived from an EMBL/GenBank/DDBJ whole genome shotgun (WGS) entry which is preliminary data.</text>
</comment>
<dbReference type="AlphaFoldDB" id="A0A941IPJ1"/>
<dbReference type="PANTHER" id="PTHR46017">
    <property type="entry name" value="ALPHA-MANNOSIDASE 2C1"/>
    <property type="match status" value="1"/>
</dbReference>
<dbReference type="InterPro" id="IPR041147">
    <property type="entry name" value="GH38_C"/>
</dbReference>
<evidence type="ECO:0000313" key="7">
    <source>
        <dbReference type="Proteomes" id="UP000675781"/>
    </source>
</evidence>
<accession>A0A941IPJ1</accession>
<dbReference type="InterPro" id="IPR011013">
    <property type="entry name" value="Gal_mutarotase_sf_dom"/>
</dbReference>
<dbReference type="PANTHER" id="PTHR46017:SF1">
    <property type="entry name" value="ALPHA-MANNOSIDASE 2C1"/>
    <property type="match status" value="1"/>
</dbReference>
<dbReference type="InterPro" id="IPR054723">
    <property type="entry name" value="Ams1-like_N"/>
</dbReference>
<dbReference type="Pfam" id="PF09261">
    <property type="entry name" value="Alpha-mann_mid"/>
    <property type="match status" value="1"/>
</dbReference>
<dbReference type="Pfam" id="PF01074">
    <property type="entry name" value="Glyco_hydro_38N"/>
    <property type="match status" value="1"/>
</dbReference>
<dbReference type="SUPFAM" id="SSF88713">
    <property type="entry name" value="Glycoside hydrolase/deacetylase"/>
    <property type="match status" value="1"/>
</dbReference>
<dbReference type="GO" id="GO:0046872">
    <property type="term" value="F:metal ion binding"/>
    <property type="evidence" value="ECO:0007669"/>
    <property type="project" value="UniProtKB-KW"/>
</dbReference>
<dbReference type="InterPro" id="IPR027291">
    <property type="entry name" value="Glyco_hydro_38_N_sf"/>
</dbReference>
<dbReference type="Gene3D" id="3.20.110.10">
    <property type="entry name" value="Glycoside hydrolase 38, N terminal domain"/>
    <property type="match status" value="1"/>
</dbReference>
<proteinExistence type="inferred from homology"/>
<dbReference type="Proteomes" id="UP000675781">
    <property type="component" value="Unassembled WGS sequence"/>
</dbReference>
<reference evidence="6" key="1">
    <citation type="submission" date="2021-04" db="EMBL/GenBank/DDBJ databases">
        <title>Genome based classification of Actinospica acidithermotolerans sp. nov., an actinobacterium isolated from an Indonesian hot spring.</title>
        <authorList>
            <person name="Kusuma A.B."/>
            <person name="Putra K.E."/>
            <person name="Nafisah S."/>
            <person name="Loh J."/>
            <person name="Nouioui I."/>
            <person name="Goodfellow M."/>
        </authorList>
    </citation>
    <scope>NUCLEOTIDE SEQUENCE</scope>
    <source>
        <strain evidence="6">CSCA 57</strain>
    </source>
</reference>
<dbReference type="Pfam" id="PF17677">
    <property type="entry name" value="Glyco_hydro38C2"/>
    <property type="match status" value="1"/>
</dbReference>
<keyword evidence="4" id="KW-0326">Glycosidase</keyword>
<evidence type="ECO:0000259" key="5">
    <source>
        <dbReference type="SMART" id="SM00872"/>
    </source>
</evidence>
<dbReference type="InterPro" id="IPR011330">
    <property type="entry name" value="Glyco_hydro/deAcase_b/a-brl"/>
</dbReference>
<keyword evidence="7" id="KW-1185">Reference proteome</keyword>
<dbReference type="InterPro" id="IPR011682">
    <property type="entry name" value="Glyco_hydro_38_C"/>
</dbReference>